<dbReference type="GO" id="GO:0008320">
    <property type="term" value="F:protein transmembrane transporter activity"/>
    <property type="evidence" value="ECO:0007669"/>
    <property type="project" value="InterPro"/>
</dbReference>
<dbReference type="AlphaFoldDB" id="A0A0L7KQ00"/>
<dbReference type="InterPro" id="IPR037930">
    <property type="entry name" value="Tom40"/>
</dbReference>
<dbReference type="Proteomes" id="UP000037510">
    <property type="component" value="Unassembled WGS sequence"/>
</dbReference>
<evidence type="ECO:0000256" key="2">
    <source>
        <dbReference type="ARBA" id="ARBA00010510"/>
    </source>
</evidence>
<feature type="compositionally biased region" description="Polar residues" evidence="10">
    <location>
        <begin position="30"/>
        <end position="39"/>
    </location>
</feature>
<dbReference type="Pfam" id="PF01459">
    <property type="entry name" value="Porin_3"/>
    <property type="match status" value="1"/>
</dbReference>
<keyword evidence="11" id="KW-0675">Receptor</keyword>
<evidence type="ECO:0000313" key="11">
    <source>
        <dbReference type="EMBL" id="KOB65393.1"/>
    </source>
</evidence>
<proteinExistence type="inferred from homology"/>
<evidence type="ECO:0000256" key="4">
    <source>
        <dbReference type="ARBA" id="ARBA00022452"/>
    </source>
</evidence>
<dbReference type="GO" id="GO:0005741">
    <property type="term" value="C:mitochondrial outer membrane"/>
    <property type="evidence" value="ECO:0007669"/>
    <property type="project" value="UniProtKB-SubCell"/>
</dbReference>
<dbReference type="InterPro" id="IPR023614">
    <property type="entry name" value="Porin_dom_sf"/>
</dbReference>
<accession>A0A0L7KQ00</accession>
<keyword evidence="8" id="KW-0496">Mitochondrion</keyword>
<dbReference type="GO" id="GO:0030150">
    <property type="term" value="P:protein import into mitochondrial matrix"/>
    <property type="evidence" value="ECO:0007669"/>
    <property type="project" value="InterPro"/>
</dbReference>
<feature type="region of interest" description="Disordered" evidence="10">
    <location>
        <begin position="29"/>
        <end position="62"/>
    </location>
</feature>
<dbReference type="STRING" id="104452.A0A0L7KQ00"/>
<keyword evidence="9" id="KW-0472">Membrane</keyword>
<evidence type="ECO:0000256" key="6">
    <source>
        <dbReference type="ARBA" id="ARBA00022787"/>
    </source>
</evidence>
<organism evidence="11 12">
    <name type="scientific">Operophtera brumata</name>
    <name type="common">Winter moth</name>
    <name type="synonym">Phalaena brumata</name>
    <dbReference type="NCBI Taxonomy" id="104452"/>
    <lineage>
        <taxon>Eukaryota</taxon>
        <taxon>Metazoa</taxon>
        <taxon>Ecdysozoa</taxon>
        <taxon>Arthropoda</taxon>
        <taxon>Hexapoda</taxon>
        <taxon>Insecta</taxon>
        <taxon>Pterygota</taxon>
        <taxon>Neoptera</taxon>
        <taxon>Endopterygota</taxon>
        <taxon>Lepidoptera</taxon>
        <taxon>Glossata</taxon>
        <taxon>Ditrysia</taxon>
        <taxon>Geometroidea</taxon>
        <taxon>Geometridae</taxon>
        <taxon>Larentiinae</taxon>
        <taxon>Operophtera</taxon>
    </lineage>
</organism>
<dbReference type="PANTHER" id="PTHR10802">
    <property type="entry name" value="MITOCHONDRIAL IMPORT RECEPTOR SUBUNIT TOM40"/>
    <property type="match status" value="1"/>
</dbReference>
<feature type="region of interest" description="Disordered" evidence="10">
    <location>
        <begin position="81"/>
        <end position="108"/>
    </location>
</feature>
<sequence>MDNNRPSKGSTILLSDLLKLKFFNAIYAKSDSNPDTRANSPRKDAPTPPVPPCPDKAAGGDAPARHKCACSPPEGGGKCTAGDRGKTGAGVTGSRTGRVCGPGNESDELPEGAVNPGLLRHIHNAVRFRLPQCFEGACVSVKQSSKNNWVLGHSISFSSVSPGGYKLLLSYVDKKNPSAVPYFVMEAAPGGQMSCEFRVGPTVTTRATVFTQIADAEFYSFESIVDAYFNRFTASVIAVNKDFIALHFLQAVSDQLSLGAEVVARAQVAELSSASGACRWVNENHSISATLGNRGLDLCCARAITPYLSTAAMLEWRSDEWTVRGSADSDGLVSATLQRALGGKRAQLACAISALLNHPNDKFRLGFSVTAAII</sequence>
<dbReference type="EMBL" id="JTDY01007190">
    <property type="protein sequence ID" value="KOB65393.1"/>
    <property type="molecule type" value="Genomic_DNA"/>
</dbReference>
<evidence type="ECO:0000256" key="1">
    <source>
        <dbReference type="ARBA" id="ARBA00004374"/>
    </source>
</evidence>
<evidence type="ECO:0000256" key="5">
    <source>
        <dbReference type="ARBA" id="ARBA00022692"/>
    </source>
</evidence>
<protein>
    <submittedName>
        <fullName evidence="11">Putative mitochondrial import receptor subunit tom40 isoform 1</fullName>
    </submittedName>
</protein>
<keyword evidence="6" id="KW-1000">Mitochondrion outer membrane</keyword>
<keyword evidence="12" id="KW-1185">Reference proteome</keyword>
<keyword evidence="7" id="KW-0653">Protein transport</keyword>
<evidence type="ECO:0000256" key="8">
    <source>
        <dbReference type="ARBA" id="ARBA00023128"/>
    </source>
</evidence>
<evidence type="ECO:0000256" key="7">
    <source>
        <dbReference type="ARBA" id="ARBA00022927"/>
    </source>
</evidence>
<reference evidence="11 12" key="1">
    <citation type="journal article" date="2015" name="Genome Biol. Evol.">
        <title>The genome of winter moth (Operophtera brumata) provides a genomic perspective on sexual dimorphism and phenology.</title>
        <authorList>
            <person name="Derks M.F."/>
            <person name="Smit S."/>
            <person name="Salis L."/>
            <person name="Schijlen E."/>
            <person name="Bossers A."/>
            <person name="Mateman C."/>
            <person name="Pijl A.S."/>
            <person name="de Ridder D."/>
            <person name="Groenen M.A."/>
            <person name="Visser M.E."/>
            <person name="Megens H.J."/>
        </authorList>
    </citation>
    <scope>NUCLEOTIDE SEQUENCE [LARGE SCALE GENOMIC DNA]</scope>
    <source>
        <strain evidence="11">WM2013NL</strain>
        <tissue evidence="11">Head and thorax</tissue>
    </source>
</reference>
<keyword evidence="3" id="KW-0813">Transport</keyword>
<evidence type="ECO:0000256" key="9">
    <source>
        <dbReference type="ARBA" id="ARBA00023136"/>
    </source>
</evidence>
<dbReference type="Gene3D" id="2.40.160.10">
    <property type="entry name" value="Porin"/>
    <property type="match status" value="1"/>
</dbReference>
<comment type="caution">
    <text evidence="11">The sequence shown here is derived from an EMBL/GenBank/DDBJ whole genome shotgun (WGS) entry which is preliminary data.</text>
</comment>
<evidence type="ECO:0000313" key="12">
    <source>
        <dbReference type="Proteomes" id="UP000037510"/>
    </source>
</evidence>
<evidence type="ECO:0000256" key="3">
    <source>
        <dbReference type="ARBA" id="ARBA00022448"/>
    </source>
</evidence>
<comment type="similarity">
    <text evidence="2">Belongs to the Tom40 family.</text>
</comment>
<keyword evidence="5" id="KW-0812">Transmembrane</keyword>
<keyword evidence="4" id="KW-1134">Transmembrane beta strand</keyword>
<evidence type="ECO:0000256" key="10">
    <source>
        <dbReference type="SAM" id="MobiDB-lite"/>
    </source>
</evidence>
<name>A0A0L7KQ00_OPEBR</name>
<dbReference type="InterPro" id="IPR027246">
    <property type="entry name" value="Porin_Euk/Tom40"/>
</dbReference>
<gene>
    <name evidence="11" type="ORF">OBRU01_22589</name>
</gene>
<comment type="subcellular location">
    <subcellularLocation>
        <location evidence="1">Mitochondrion outer membrane</location>
        <topology evidence="1">Multi-pass membrane protein</topology>
    </subcellularLocation>
</comment>